<dbReference type="STRING" id="145388.A0A0D2KUJ6"/>
<evidence type="ECO:0000256" key="1">
    <source>
        <dbReference type="SAM" id="MobiDB-lite"/>
    </source>
</evidence>
<feature type="compositionally biased region" description="Low complexity" evidence="1">
    <location>
        <begin position="76"/>
        <end position="93"/>
    </location>
</feature>
<gene>
    <name evidence="2" type="ORF">MNEG_8882</name>
</gene>
<dbReference type="AlphaFoldDB" id="A0A0D2KUJ6"/>
<reference evidence="2 3" key="1">
    <citation type="journal article" date="2013" name="BMC Genomics">
        <title>Reconstruction of the lipid metabolism for the microalga Monoraphidium neglectum from its genome sequence reveals characteristics suitable for biofuel production.</title>
        <authorList>
            <person name="Bogen C."/>
            <person name="Al-Dilaimi A."/>
            <person name="Albersmeier A."/>
            <person name="Wichmann J."/>
            <person name="Grundmann M."/>
            <person name="Rupp O."/>
            <person name="Lauersen K.J."/>
            <person name="Blifernez-Klassen O."/>
            <person name="Kalinowski J."/>
            <person name="Goesmann A."/>
            <person name="Mussgnug J.H."/>
            <person name="Kruse O."/>
        </authorList>
    </citation>
    <scope>NUCLEOTIDE SEQUENCE [LARGE SCALE GENOMIC DNA]</scope>
    <source>
        <strain evidence="2 3">SAG 48.87</strain>
    </source>
</reference>
<evidence type="ECO:0000313" key="2">
    <source>
        <dbReference type="EMBL" id="KIY99078.1"/>
    </source>
</evidence>
<keyword evidence="3" id="KW-1185">Reference proteome</keyword>
<name>A0A0D2KUJ6_9CHLO</name>
<dbReference type="RefSeq" id="XP_013898098.1">
    <property type="nucleotide sequence ID" value="XM_014042644.1"/>
</dbReference>
<dbReference type="Proteomes" id="UP000054498">
    <property type="component" value="Unassembled WGS sequence"/>
</dbReference>
<evidence type="ECO:0000313" key="3">
    <source>
        <dbReference type="Proteomes" id="UP000054498"/>
    </source>
</evidence>
<protein>
    <submittedName>
        <fullName evidence="2">Uncharacterized protein</fullName>
    </submittedName>
</protein>
<sequence length="107" mass="11717">SWHKVRPRDVWVHETRRLATRERHALQAGPASEVFGDPDCGDGLVVLEYTNNYACTLGRQGTDIFQVPANPCMCRGGAAPAAPRQPDAAGPARRQQRGRGGRRGGRR</sequence>
<proteinExistence type="predicted"/>
<feature type="non-terminal residue" evidence="2">
    <location>
        <position position="1"/>
    </location>
</feature>
<dbReference type="GeneID" id="25741757"/>
<accession>A0A0D2KUJ6</accession>
<dbReference type="EMBL" id="KK101964">
    <property type="protein sequence ID" value="KIY99078.1"/>
    <property type="molecule type" value="Genomic_DNA"/>
</dbReference>
<feature type="compositionally biased region" description="Basic residues" evidence="1">
    <location>
        <begin position="94"/>
        <end position="107"/>
    </location>
</feature>
<organism evidence="2 3">
    <name type="scientific">Monoraphidium neglectum</name>
    <dbReference type="NCBI Taxonomy" id="145388"/>
    <lineage>
        <taxon>Eukaryota</taxon>
        <taxon>Viridiplantae</taxon>
        <taxon>Chlorophyta</taxon>
        <taxon>core chlorophytes</taxon>
        <taxon>Chlorophyceae</taxon>
        <taxon>CS clade</taxon>
        <taxon>Sphaeropleales</taxon>
        <taxon>Selenastraceae</taxon>
        <taxon>Monoraphidium</taxon>
    </lineage>
</organism>
<feature type="region of interest" description="Disordered" evidence="1">
    <location>
        <begin position="76"/>
        <end position="107"/>
    </location>
</feature>
<dbReference type="KEGG" id="mng:MNEG_8882"/>